<accession>N6WVK1</accession>
<organism evidence="1 2">
    <name type="scientific">Marinobacter nanhaiticus D15-8W</name>
    <dbReference type="NCBI Taxonomy" id="626887"/>
    <lineage>
        <taxon>Bacteria</taxon>
        <taxon>Pseudomonadati</taxon>
        <taxon>Pseudomonadota</taxon>
        <taxon>Gammaproteobacteria</taxon>
        <taxon>Pseudomonadales</taxon>
        <taxon>Marinobacteraceae</taxon>
        <taxon>Marinobacter</taxon>
    </lineage>
</organism>
<dbReference type="AlphaFoldDB" id="N6WVK1"/>
<reference evidence="1 2" key="1">
    <citation type="journal article" date="2013" name="Genome Announc.">
        <title>Genome Sequence of the Polycyclic Aromatic Hydrocarbon-Degrading Bacterium Strain Marinobacter nanhaiticus D15-8WT.</title>
        <authorList>
            <person name="Cui Z."/>
            <person name="Gao W."/>
            <person name="Li Q."/>
            <person name="Xu G."/>
            <person name="Zheng L."/>
        </authorList>
    </citation>
    <scope>NUCLEOTIDE SEQUENCE [LARGE SCALE GENOMIC DNA]</scope>
    <source>
        <strain evidence="1 2">D15-8W</strain>
    </source>
</reference>
<dbReference type="STRING" id="626887.J057_06951"/>
<sequence>MNTPLMGRIFRRRRDNSTFHPMAGRVIPGLVNPFGRDATAMRMCLKFVDCRPRGRAGAKTTPLEMRGSLLKPG</sequence>
<dbReference type="HOGENOM" id="CLU_2700418_0_0_6"/>
<dbReference type="EMBL" id="APLQ01000011">
    <property type="protein sequence ID" value="ENO15067.1"/>
    <property type="molecule type" value="Genomic_DNA"/>
</dbReference>
<proteinExistence type="predicted"/>
<protein>
    <submittedName>
        <fullName evidence="1">Uncharacterized protein</fullName>
    </submittedName>
</protein>
<gene>
    <name evidence="1" type="ORF">J057_06951</name>
</gene>
<evidence type="ECO:0000313" key="1">
    <source>
        <dbReference type="EMBL" id="ENO15067.1"/>
    </source>
</evidence>
<name>N6WVK1_9GAMM</name>
<keyword evidence="2" id="KW-1185">Reference proteome</keyword>
<dbReference type="Proteomes" id="UP000013165">
    <property type="component" value="Unassembled WGS sequence"/>
</dbReference>
<comment type="caution">
    <text evidence="1">The sequence shown here is derived from an EMBL/GenBank/DDBJ whole genome shotgun (WGS) entry which is preliminary data.</text>
</comment>
<evidence type="ECO:0000313" key="2">
    <source>
        <dbReference type="Proteomes" id="UP000013165"/>
    </source>
</evidence>